<reference evidence="4 5" key="1">
    <citation type="submission" date="2017-06" db="EMBL/GenBank/DDBJ databases">
        <authorList>
            <person name="Kim H.J."/>
            <person name="Triplett B.A."/>
        </authorList>
    </citation>
    <scope>NUCLEOTIDE SEQUENCE [LARGE SCALE GENOMIC DNA]</scope>
    <source>
        <strain evidence="4 5">DSM 14713</strain>
    </source>
</reference>
<dbReference type="AlphaFoldDB" id="A0A250IC75"/>
<organism evidence="4 5">
    <name type="scientific">Melittangium boletus DSM 14713</name>
    <dbReference type="NCBI Taxonomy" id="1294270"/>
    <lineage>
        <taxon>Bacteria</taxon>
        <taxon>Pseudomonadati</taxon>
        <taxon>Myxococcota</taxon>
        <taxon>Myxococcia</taxon>
        <taxon>Myxococcales</taxon>
        <taxon>Cystobacterineae</taxon>
        <taxon>Archangiaceae</taxon>
        <taxon>Melittangium</taxon>
    </lineage>
</organism>
<feature type="domain" description="START" evidence="3">
    <location>
        <begin position="22"/>
        <end position="210"/>
    </location>
</feature>
<dbReference type="OrthoDB" id="8592441at2"/>
<dbReference type="Proteomes" id="UP000217289">
    <property type="component" value="Chromosome"/>
</dbReference>
<dbReference type="GO" id="GO:0008289">
    <property type="term" value="F:lipid binding"/>
    <property type="evidence" value="ECO:0007669"/>
    <property type="project" value="InterPro"/>
</dbReference>
<dbReference type="InterPro" id="IPR028347">
    <property type="entry name" value="START_dom_prot"/>
</dbReference>
<keyword evidence="2" id="KW-0732">Signal</keyword>
<dbReference type="PROSITE" id="PS50848">
    <property type="entry name" value="START"/>
    <property type="match status" value="1"/>
</dbReference>
<evidence type="ECO:0000313" key="5">
    <source>
        <dbReference type="Proteomes" id="UP000217289"/>
    </source>
</evidence>
<dbReference type="PIRSF" id="PIRSF039033">
    <property type="entry name" value="START_dom"/>
    <property type="match status" value="1"/>
</dbReference>
<evidence type="ECO:0000256" key="1">
    <source>
        <dbReference type="ARBA" id="ARBA00008918"/>
    </source>
</evidence>
<dbReference type="GO" id="GO:0005737">
    <property type="term" value="C:cytoplasm"/>
    <property type="evidence" value="ECO:0007669"/>
    <property type="project" value="UniProtKB-ARBA"/>
</dbReference>
<comment type="similarity">
    <text evidence="1">Belongs to the ribosome association toxin RatA family.</text>
</comment>
<dbReference type="PANTHER" id="PTHR19308">
    <property type="entry name" value="PHOSPHATIDYLCHOLINE TRANSFER PROTEIN"/>
    <property type="match status" value="1"/>
</dbReference>
<dbReference type="InterPro" id="IPR023393">
    <property type="entry name" value="START-like_dom_sf"/>
</dbReference>
<dbReference type="SUPFAM" id="SSF55961">
    <property type="entry name" value="Bet v1-like"/>
    <property type="match status" value="1"/>
</dbReference>
<dbReference type="InterPro" id="IPR005031">
    <property type="entry name" value="COQ10_START"/>
</dbReference>
<protein>
    <recommendedName>
        <fullName evidence="3">START domain-containing protein</fullName>
    </recommendedName>
</protein>
<dbReference type="InterPro" id="IPR002913">
    <property type="entry name" value="START_lipid-bd_dom"/>
</dbReference>
<sequence length="215" mass="24062">MWHAMGGLLLVMALVAGDARAAESTDWKTVSTGDVVIRVRPRVDIPGGREFWAEGDMDVELPSIRSALKDHEKFRRWMPHVTESRVLSEADGGGSRVTYTQLDLPIISNRDYVLRVEEQEGRDDEGRETFQQRWSPANDVLPERRGVVRLLRNAGSWFFTAKPEGGVHFVYRFTVEPGGSIPGFLAGVGQTDAVMDTVRAVERRARQLSAEDPAR</sequence>
<feature type="signal peptide" evidence="2">
    <location>
        <begin position="1"/>
        <end position="21"/>
    </location>
</feature>
<dbReference type="Gene3D" id="3.30.530.20">
    <property type="match status" value="1"/>
</dbReference>
<proteinExistence type="inferred from homology"/>
<evidence type="ECO:0000313" key="4">
    <source>
        <dbReference type="EMBL" id="ATB29355.1"/>
    </source>
</evidence>
<dbReference type="KEGG" id="mbd:MEBOL_002804"/>
<feature type="chain" id="PRO_5013372575" description="START domain-containing protein" evidence="2">
    <location>
        <begin position="22"/>
        <end position="215"/>
    </location>
</feature>
<evidence type="ECO:0000256" key="2">
    <source>
        <dbReference type="SAM" id="SignalP"/>
    </source>
</evidence>
<gene>
    <name evidence="4" type="ORF">MEBOL_002804</name>
</gene>
<dbReference type="InterPro" id="IPR051213">
    <property type="entry name" value="START_lipid_transfer"/>
</dbReference>
<name>A0A250IC75_9BACT</name>
<dbReference type="PANTHER" id="PTHR19308:SF14">
    <property type="entry name" value="START DOMAIN-CONTAINING PROTEIN"/>
    <property type="match status" value="1"/>
</dbReference>
<accession>A0A250IC75</accession>
<dbReference type="RefSeq" id="WP_095977930.1">
    <property type="nucleotide sequence ID" value="NZ_CP022163.1"/>
</dbReference>
<evidence type="ECO:0000259" key="3">
    <source>
        <dbReference type="PROSITE" id="PS50848"/>
    </source>
</evidence>
<dbReference type="EMBL" id="CP022163">
    <property type="protein sequence ID" value="ATB29355.1"/>
    <property type="molecule type" value="Genomic_DNA"/>
</dbReference>
<keyword evidence="5" id="KW-1185">Reference proteome</keyword>
<dbReference type="Pfam" id="PF03364">
    <property type="entry name" value="Polyketide_cyc"/>
    <property type="match status" value="1"/>
</dbReference>